<dbReference type="EMBL" id="JN253867">
    <property type="protein sequence ID" value="AEK80680.1"/>
    <property type="molecule type" value="Genomic_DNA"/>
</dbReference>
<reference evidence="4" key="1">
    <citation type="journal article" date="2011" name="Plant Cell">
        <title>Transcriptional programming and functional interactions within the Phytophthora sojae RXLR effector repertoire.</title>
        <authorList>
            <person name="Wang Q."/>
            <person name="Han C."/>
            <person name="Ferreira A.O."/>
            <person name="Yu X."/>
            <person name="Ye W."/>
            <person name="Tripathy S."/>
            <person name="Kale S.D."/>
            <person name="Gu B."/>
            <person name="Sheng Y."/>
            <person name="Sui Y."/>
            <person name="Wang X."/>
            <person name="Zhang Z."/>
            <person name="Cheng B."/>
            <person name="Dong S."/>
            <person name="Shan W."/>
            <person name="Zheng X."/>
            <person name="Dou D."/>
            <person name="Tyler B.M."/>
            <person name="Wang Y."/>
        </authorList>
    </citation>
    <scope>NUCLEOTIDE SEQUENCE</scope>
    <source>
        <strain evidence="3">P7074</strain>
        <strain evidence="4">P7076</strain>
    </source>
</reference>
<evidence type="ECO:0000256" key="2">
    <source>
        <dbReference type="SAM" id="SignalP"/>
    </source>
</evidence>
<evidence type="ECO:0000313" key="4">
    <source>
        <dbReference type="EMBL" id="AEK80680.1"/>
    </source>
</evidence>
<dbReference type="HOGENOM" id="CLU_1565969_0_0_1"/>
<organism evidence="4">
    <name type="scientific">Phytophthora sojae</name>
    <name type="common">Soybean stem and root rot agent</name>
    <name type="synonym">Phytophthora megasperma f. sp. glycines</name>
    <dbReference type="NCBI Taxonomy" id="67593"/>
    <lineage>
        <taxon>Eukaryota</taxon>
        <taxon>Sar</taxon>
        <taxon>Stramenopiles</taxon>
        <taxon>Oomycota</taxon>
        <taxon>Peronosporomycetes</taxon>
        <taxon>Peronosporales</taxon>
        <taxon>Peronosporaceae</taxon>
        <taxon>Phytophthora</taxon>
    </lineage>
</organism>
<feature type="compositionally biased region" description="Low complexity" evidence="1">
    <location>
        <begin position="125"/>
        <end position="151"/>
    </location>
</feature>
<dbReference type="OMA" id="DARNQPY"/>
<gene>
    <name evidence="4" type="primary">Avh</name>
</gene>
<dbReference type="VEuPathDB" id="FungiDB:PHYSODRAFT_286166"/>
<feature type="signal peptide" evidence="2">
    <location>
        <begin position="1"/>
        <end position="20"/>
    </location>
</feature>
<evidence type="ECO:0000313" key="3">
    <source>
        <dbReference type="EMBL" id="AEK80679.1"/>
    </source>
</evidence>
<feature type="compositionally biased region" description="Acidic residues" evidence="1">
    <location>
        <begin position="76"/>
        <end position="93"/>
    </location>
</feature>
<dbReference type="OrthoDB" id="124526at2759"/>
<dbReference type="KEGG" id="psoj:PHYSODRAFT_286166"/>
<accession>E0W545</accession>
<name>E0W545_PHYSO</name>
<proteinExistence type="predicted"/>
<dbReference type="AlphaFoldDB" id="E0W545"/>
<feature type="compositionally biased region" description="Polar residues" evidence="1">
    <location>
        <begin position="56"/>
        <end position="67"/>
    </location>
</feature>
<feature type="chain" id="PRO_5007653113" evidence="2">
    <location>
        <begin position="21"/>
        <end position="167"/>
    </location>
</feature>
<dbReference type="EMBL" id="JN253866">
    <property type="protein sequence ID" value="AEK80679.1"/>
    <property type="molecule type" value="Genomic_DNA"/>
</dbReference>
<protein>
    <submittedName>
        <fullName evidence="4">Avh109</fullName>
    </submittedName>
</protein>
<evidence type="ECO:0000256" key="1">
    <source>
        <dbReference type="SAM" id="MobiDB-lite"/>
    </source>
</evidence>
<feature type="compositionally biased region" description="Basic residues" evidence="1">
    <location>
        <begin position="109"/>
        <end position="121"/>
    </location>
</feature>
<feature type="region of interest" description="Disordered" evidence="1">
    <location>
        <begin position="26"/>
        <end position="167"/>
    </location>
</feature>
<sequence>MRLQYAVVVAAAALAASSEGLQVLPNSAKSTSLRASAEARYPPFVEGKGDRFLVSEGNQEWSTQTQKGYEFSPLQEQDDVLQQNDDEYEDDSDSSSQSESGFDDEARLFGRKKKKKKKKKHEATETPTPTPTATPEGMTATPTPAPTTEEPSGWRKFLAWYRRQTAD</sequence>
<keyword evidence="2" id="KW-0732">Signal</keyword>